<gene>
    <name evidence="1" type="ORF">JF68_00370</name>
</gene>
<dbReference type="AlphaFoldDB" id="A0ABD4AFS1"/>
<name>A0ABD4AFS1_9BIFI</name>
<organism evidence="1 2">
    <name type="scientific">Bifidobacterium coryneforme</name>
    <dbReference type="NCBI Taxonomy" id="1687"/>
    <lineage>
        <taxon>Bacteria</taxon>
        <taxon>Bacillati</taxon>
        <taxon>Actinomycetota</taxon>
        <taxon>Actinomycetes</taxon>
        <taxon>Bifidobacteriales</taxon>
        <taxon>Bifidobacteriaceae</taxon>
        <taxon>Bifidobacterium</taxon>
    </lineage>
</organism>
<dbReference type="Proteomes" id="UP000033652">
    <property type="component" value="Unassembled WGS sequence"/>
</dbReference>
<protein>
    <submittedName>
        <fullName evidence="1">Uncharacterized protein</fullName>
    </submittedName>
</protein>
<comment type="caution">
    <text evidence="1">The sequence shown here is derived from an EMBL/GenBank/DDBJ whole genome shotgun (WGS) entry which is preliminary data.</text>
</comment>
<evidence type="ECO:0000313" key="1">
    <source>
        <dbReference type="EMBL" id="KJY54283.1"/>
    </source>
</evidence>
<reference evidence="1 2" key="1">
    <citation type="submission" date="2014-12" db="EMBL/GenBank/DDBJ databases">
        <title>Comparative genomics of the lactic acid bacteria isolated from the honey bee gut.</title>
        <authorList>
            <person name="Ellegaard K.M."/>
            <person name="Tamarit D."/>
            <person name="Javelind E."/>
            <person name="Olofsson T."/>
            <person name="Andersson S.G."/>
            <person name="Vasquez A."/>
        </authorList>
    </citation>
    <scope>NUCLEOTIDE SEQUENCE [LARGE SCALE GENOMIC DNA]</scope>
    <source>
        <strain evidence="1 2">Bma6</strain>
    </source>
</reference>
<accession>A0ABD4AFS1</accession>
<dbReference type="Pfam" id="PF18180">
    <property type="entry name" value="LD_cluster3"/>
    <property type="match status" value="1"/>
</dbReference>
<proteinExistence type="predicted"/>
<sequence>MQGSAVFVSASIPDPGRWEGGFDSFGITDAVVAVARAVLENGGKLVTAAHPTIAPLLLYVGAEQLEEKEQQITVYQSAAFKPILPDATERYERDGLGSIIWTDRIKDEPANPTLAPGSLEHMRKRMLTETTPVAAVFIGGMAGISDEYRLFHRLRPTAPTYAFGSPGGEAQTLVDKSPASLQAELTKSEVYPTVARHIVDDVIQRLGRGGV</sequence>
<dbReference type="EMBL" id="JXBX01000002">
    <property type="protein sequence ID" value="KJY54283.1"/>
    <property type="molecule type" value="Genomic_DNA"/>
</dbReference>
<evidence type="ECO:0000313" key="2">
    <source>
        <dbReference type="Proteomes" id="UP000033652"/>
    </source>
</evidence>
<dbReference type="InterPro" id="IPR041197">
    <property type="entry name" value="LD_cluster3"/>
</dbReference>